<feature type="compositionally biased region" description="Pro residues" evidence="1">
    <location>
        <begin position="84"/>
        <end position="99"/>
    </location>
</feature>
<dbReference type="OrthoDB" id="1919226at2759"/>
<feature type="domain" description="DUF630" evidence="2">
    <location>
        <begin position="1"/>
        <end position="59"/>
    </location>
</feature>
<dbReference type="PANTHER" id="PTHR21450:SF7">
    <property type="entry name" value="DNA LIGASE (DUF630 AND DUF632)"/>
    <property type="match status" value="1"/>
</dbReference>
<feature type="region of interest" description="Disordered" evidence="1">
    <location>
        <begin position="56"/>
        <end position="134"/>
    </location>
</feature>
<reference evidence="3 4" key="1">
    <citation type="submission" date="2020-06" db="EMBL/GenBank/DDBJ databases">
        <title>Transcriptomic and genomic resources for Thalictrum thalictroides and T. hernandezii: Facilitating candidate gene discovery in an emerging model plant lineage.</title>
        <authorList>
            <person name="Arias T."/>
            <person name="Riano-Pachon D.M."/>
            <person name="Di Stilio V.S."/>
        </authorList>
    </citation>
    <scope>NUCLEOTIDE SEQUENCE [LARGE SCALE GENOMIC DNA]</scope>
    <source>
        <strain evidence="4">cv. WT478/WT964</strain>
        <tissue evidence="3">Leaves</tissue>
    </source>
</reference>
<dbReference type="InterPro" id="IPR006868">
    <property type="entry name" value="DUF630"/>
</dbReference>
<dbReference type="Pfam" id="PF04783">
    <property type="entry name" value="DUF630"/>
    <property type="match status" value="1"/>
</dbReference>
<name>A0A7J6VZ03_THATH</name>
<proteinExistence type="predicted"/>
<dbReference type="PANTHER" id="PTHR21450">
    <property type="entry name" value="PROTEIN ALTERED PHOSPHATE STARVATION RESPONSE 1"/>
    <property type="match status" value="1"/>
</dbReference>
<accession>A0A7J6VZ03</accession>
<dbReference type="EMBL" id="JABWDY010025284">
    <property type="protein sequence ID" value="KAF5189572.1"/>
    <property type="molecule type" value="Genomic_DNA"/>
</dbReference>
<evidence type="ECO:0000313" key="3">
    <source>
        <dbReference type="EMBL" id="KAF5189572.1"/>
    </source>
</evidence>
<dbReference type="GO" id="GO:0016874">
    <property type="term" value="F:ligase activity"/>
    <property type="evidence" value="ECO:0007669"/>
    <property type="project" value="UniProtKB-KW"/>
</dbReference>
<keyword evidence="3" id="KW-0436">Ligase</keyword>
<comment type="caution">
    <text evidence="3">The sequence shown here is derived from an EMBL/GenBank/DDBJ whole genome shotgun (WGS) entry which is preliminary data.</text>
</comment>
<dbReference type="AlphaFoldDB" id="A0A7J6VZ03"/>
<evidence type="ECO:0000313" key="4">
    <source>
        <dbReference type="Proteomes" id="UP000554482"/>
    </source>
</evidence>
<protein>
    <submittedName>
        <fullName evidence="3">DNA ligase (DUF630 and DUF632)</fullName>
    </submittedName>
</protein>
<evidence type="ECO:0000259" key="2">
    <source>
        <dbReference type="Pfam" id="PF04783"/>
    </source>
</evidence>
<sequence length="134" mass="14812">MGCTQSKIENEEAVSRCKERKQFMKEAVTTRNAFAAAQSAYTMALKNTGAALSDYGQGEVEGFHQPHSNHHHHQSTTQSSFDNLPPPPPPLPNFSPAPPLKRASTMPEFVLPKPDFKQNDPIQEDDEDGPRKVA</sequence>
<evidence type="ECO:0000256" key="1">
    <source>
        <dbReference type="SAM" id="MobiDB-lite"/>
    </source>
</evidence>
<gene>
    <name evidence="3" type="ORF">FRX31_020846</name>
</gene>
<dbReference type="Proteomes" id="UP000554482">
    <property type="component" value="Unassembled WGS sequence"/>
</dbReference>
<organism evidence="3 4">
    <name type="scientific">Thalictrum thalictroides</name>
    <name type="common">Rue-anemone</name>
    <name type="synonym">Anemone thalictroides</name>
    <dbReference type="NCBI Taxonomy" id="46969"/>
    <lineage>
        <taxon>Eukaryota</taxon>
        <taxon>Viridiplantae</taxon>
        <taxon>Streptophyta</taxon>
        <taxon>Embryophyta</taxon>
        <taxon>Tracheophyta</taxon>
        <taxon>Spermatophyta</taxon>
        <taxon>Magnoliopsida</taxon>
        <taxon>Ranunculales</taxon>
        <taxon>Ranunculaceae</taxon>
        <taxon>Thalictroideae</taxon>
        <taxon>Thalictrum</taxon>
    </lineage>
</organism>
<keyword evidence="4" id="KW-1185">Reference proteome</keyword>